<evidence type="ECO:0000256" key="2">
    <source>
        <dbReference type="ARBA" id="ARBA00003924"/>
    </source>
</evidence>
<dbReference type="NCBIfam" id="TIGR01088">
    <property type="entry name" value="aroQ"/>
    <property type="match status" value="1"/>
</dbReference>
<evidence type="ECO:0000256" key="9">
    <source>
        <dbReference type="PIRSR" id="PIRSR001399-1"/>
    </source>
</evidence>
<comment type="catalytic activity">
    <reaction evidence="1 8">
        <text>3-dehydroquinate = 3-dehydroshikimate + H2O</text>
        <dbReference type="Rhea" id="RHEA:21096"/>
        <dbReference type="ChEBI" id="CHEBI:15377"/>
        <dbReference type="ChEBI" id="CHEBI:16630"/>
        <dbReference type="ChEBI" id="CHEBI:32364"/>
        <dbReference type="EC" id="4.2.1.10"/>
    </reaction>
</comment>
<comment type="pathway">
    <text evidence="3 8">Metabolic intermediate biosynthesis; chorismate biosynthesis; chorismate from D-erythrose 4-phosphate and phosphoenolpyruvate: step 3/7.</text>
</comment>
<dbReference type="InterPro" id="IPR001874">
    <property type="entry name" value="DHquinase_II"/>
</dbReference>
<accession>A0A3D5Q9R4</accession>
<dbReference type="NCBIfam" id="NF003807">
    <property type="entry name" value="PRK05395.1-4"/>
    <property type="match status" value="1"/>
</dbReference>
<dbReference type="NCBIfam" id="NF003805">
    <property type="entry name" value="PRK05395.1-2"/>
    <property type="match status" value="1"/>
</dbReference>
<dbReference type="InterPro" id="IPR018509">
    <property type="entry name" value="DHquinase_II_CS"/>
</dbReference>
<evidence type="ECO:0000256" key="6">
    <source>
        <dbReference type="ARBA" id="ARBA00012060"/>
    </source>
</evidence>
<name>A0A3D5Q9R4_FLESI</name>
<evidence type="ECO:0000256" key="11">
    <source>
        <dbReference type="PIRSR" id="PIRSR001399-3"/>
    </source>
</evidence>
<evidence type="ECO:0000256" key="4">
    <source>
        <dbReference type="ARBA" id="ARBA00011037"/>
    </source>
</evidence>
<dbReference type="GO" id="GO:0009073">
    <property type="term" value="P:aromatic amino acid family biosynthetic process"/>
    <property type="evidence" value="ECO:0007669"/>
    <property type="project" value="UniProtKB-KW"/>
</dbReference>
<keyword evidence="7 8" id="KW-0456">Lyase</keyword>
<dbReference type="Proteomes" id="UP000262325">
    <property type="component" value="Unassembled WGS sequence"/>
</dbReference>
<feature type="binding site" evidence="8 10">
    <location>
        <position position="84"/>
    </location>
    <ligand>
        <name>substrate</name>
    </ligand>
</feature>
<evidence type="ECO:0000256" key="3">
    <source>
        <dbReference type="ARBA" id="ARBA00004902"/>
    </source>
</evidence>
<evidence type="ECO:0000256" key="10">
    <source>
        <dbReference type="PIRSR" id="PIRSR001399-2"/>
    </source>
</evidence>
<dbReference type="HAMAP" id="MF_00169">
    <property type="entry name" value="AroQ"/>
    <property type="match status" value="1"/>
</dbReference>
<feature type="binding site" evidence="8 10">
    <location>
        <position position="71"/>
    </location>
    <ligand>
        <name>substrate</name>
    </ligand>
</feature>
<dbReference type="Pfam" id="PF01220">
    <property type="entry name" value="DHquinase_II"/>
    <property type="match status" value="1"/>
</dbReference>
<comment type="subunit">
    <text evidence="5 8">Homododecamer.</text>
</comment>
<dbReference type="GO" id="GO:0008652">
    <property type="term" value="P:amino acid biosynthetic process"/>
    <property type="evidence" value="ECO:0007669"/>
    <property type="project" value="UniProtKB-KW"/>
</dbReference>
<dbReference type="UniPathway" id="UPA00053">
    <property type="reaction ID" value="UER00086"/>
</dbReference>
<proteinExistence type="inferred from homology"/>
<dbReference type="EMBL" id="DPPF01000039">
    <property type="protein sequence ID" value="HCW92400.1"/>
    <property type="molecule type" value="Genomic_DNA"/>
</dbReference>
<dbReference type="SUPFAM" id="SSF52304">
    <property type="entry name" value="Type II 3-dehydroquinate dehydratase"/>
    <property type="match status" value="1"/>
</dbReference>
<evidence type="ECO:0000256" key="8">
    <source>
        <dbReference type="HAMAP-Rule" id="MF_00169"/>
    </source>
</evidence>
<protein>
    <recommendedName>
        <fullName evidence="6 8">3-dehydroquinate dehydratase</fullName>
        <shortName evidence="8">3-dehydroquinase</shortName>
        <ecNumber evidence="6 8">4.2.1.10</ecNumber>
    </recommendedName>
    <alternativeName>
        <fullName evidence="8">Type II DHQase</fullName>
    </alternativeName>
</protein>
<dbReference type="GO" id="GO:0003855">
    <property type="term" value="F:3-dehydroquinate dehydratase activity"/>
    <property type="evidence" value="ECO:0007669"/>
    <property type="project" value="UniProtKB-UniRule"/>
</dbReference>
<dbReference type="PANTHER" id="PTHR21272">
    <property type="entry name" value="CATABOLIC 3-DEHYDROQUINASE"/>
    <property type="match status" value="1"/>
</dbReference>
<dbReference type="Gene3D" id="3.40.50.9100">
    <property type="entry name" value="Dehydroquinase, class II"/>
    <property type="match status" value="1"/>
</dbReference>
<comment type="similarity">
    <text evidence="4 8">Belongs to the type-II 3-dehydroquinase family.</text>
</comment>
<feature type="active site" description="Proton acceptor" evidence="8 9">
    <location>
        <position position="22"/>
    </location>
</feature>
<evidence type="ECO:0000256" key="1">
    <source>
        <dbReference type="ARBA" id="ARBA00001864"/>
    </source>
</evidence>
<dbReference type="AlphaFoldDB" id="A0A3D5Q9R4"/>
<dbReference type="PIRSF" id="PIRSF001399">
    <property type="entry name" value="DHquinase_II"/>
    <property type="match status" value="1"/>
</dbReference>
<feature type="site" description="Transition state stabilizer" evidence="8 11">
    <location>
        <position position="17"/>
    </location>
</feature>
<dbReference type="CDD" id="cd00466">
    <property type="entry name" value="DHQase_II"/>
    <property type="match status" value="1"/>
</dbReference>
<gene>
    <name evidence="8 12" type="primary">aroQ</name>
    <name evidence="12" type="ORF">DHM44_01825</name>
</gene>
<evidence type="ECO:0000256" key="5">
    <source>
        <dbReference type="ARBA" id="ARBA00011193"/>
    </source>
</evidence>
<reference evidence="12 13" key="1">
    <citation type="journal article" date="2018" name="Nat. Biotechnol.">
        <title>A standardized bacterial taxonomy based on genome phylogeny substantially revises the tree of life.</title>
        <authorList>
            <person name="Parks D.H."/>
            <person name="Chuvochina M."/>
            <person name="Waite D.W."/>
            <person name="Rinke C."/>
            <person name="Skarshewski A."/>
            <person name="Chaumeil P.A."/>
            <person name="Hugenholtz P."/>
        </authorList>
    </citation>
    <scope>NUCLEOTIDE SEQUENCE [LARGE SCALE GENOMIC DNA]</scope>
    <source>
        <strain evidence="12">UBA8672</strain>
    </source>
</reference>
<dbReference type="InterPro" id="IPR036441">
    <property type="entry name" value="DHquinase_II_sf"/>
</dbReference>
<feature type="active site" description="Proton donor" evidence="8 9">
    <location>
        <position position="97"/>
    </location>
</feature>
<dbReference type="EC" id="4.2.1.10" evidence="6 8"/>
<comment type="function">
    <text evidence="2 8">Catalyzes a trans-dehydration via an enolate intermediate.</text>
</comment>
<evidence type="ECO:0000313" key="12">
    <source>
        <dbReference type="EMBL" id="HCW92400.1"/>
    </source>
</evidence>
<dbReference type="PANTHER" id="PTHR21272:SF3">
    <property type="entry name" value="CATABOLIC 3-DEHYDROQUINASE"/>
    <property type="match status" value="1"/>
</dbReference>
<evidence type="ECO:0000313" key="13">
    <source>
        <dbReference type="Proteomes" id="UP000262325"/>
    </source>
</evidence>
<dbReference type="PROSITE" id="PS01029">
    <property type="entry name" value="DEHYDROQUINASE_II"/>
    <property type="match status" value="1"/>
</dbReference>
<keyword evidence="8" id="KW-0028">Amino-acid biosynthesis</keyword>
<feature type="binding site" evidence="8 10">
    <location>
        <begin position="98"/>
        <end position="99"/>
    </location>
    <ligand>
        <name>substrate</name>
    </ligand>
</feature>
<dbReference type="GO" id="GO:0019631">
    <property type="term" value="P:quinate catabolic process"/>
    <property type="evidence" value="ECO:0007669"/>
    <property type="project" value="TreeGrafter"/>
</dbReference>
<keyword evidence="8" id="KW-0057">Aromatic amino acid biosynthesis</keyword>
<sequence>MNITIINGPNLNLLGQREKEHYGDFSYKKLMDTVKEHAAYRSVDLDVFQSNHEGEIVSKIQTSESDCFIVNAGAYTHTSIAVRDALAAVSKPFLEVHISNVYARERFRHSSYLSDIAEGVICGLGIYSYIAAIDYFVHKYSSV</sequence>
<comment type="caution">
    <text evidence="12">The sequence shown here is derived from an EMBL/GenBank/DDBJ whole genome shotgun (WGS) entry which is preliminary data.</text>
</comment>
<dbReference type="GO" id="GO:0009423">
    <property type="term" value="P:chorismate biosynthetic process"/>
    <property type="evidence" value="ECO:0007669"/>
    <property type="project" value="UniProtKB-UniRule"/>
</dbReference>
<feature type="binding site" evidence="8 10">
    <location>
        <position position="77"/>
    </location>
    <ligand>
        <name>substrate</name>
    </ligand>
</feature>
<organism evidence="12 13">
    <name type="scientific">Flexistipes sinusarabici</name>
    <dbReference type="NCBI Taxonomy" id="2352"/>
    <lineage>
        <taxon>Bacteria</taxon>
        <taxon>Pseudomonadati</taxon>
        <taxon>Deferribacterota</taxon>
        <taxon>Deferribacteres</taxon>
        <taxon>Deferribacterales</taxon>
        <taxon>Flexistipitaceae</taxon>
        <taxon>Flexistipes</taxon>
    </lineage>
</organism>
<evidence type="ECO:0000256" key="7">
    <source>
        <dbReference type="ARBA" id="ARBA00023239"/>
    </source>
</evidence>
<feature type="binding site" evidence="8 10">
    <location>
        <position position="108"/>
    </location>
    <ligand>
        <name>substrate</name>
    </ligand>
</feature>